<gene>
    <name evidence="2" type="ORF">JIN82_05940</name>
</gene>
<dbReference type="RefSeq" id="WP_200310719.1">
    <property type="nucleotide sequence ID" value="NZ_JAENIM010000031.1"/>
</dbReference>
<dbReference type="AlphaFoldDB" id="A0A8J7MDU1"/>
<name>A0A8J7MDU1_9BACT</name>
<evidence type="ECO:0000256" key="1">
    <source>
        <dbReference type="SAM" id="Phobius"/>
    </source>
</evidence>
<organism evidence="2 3">
    <name type="scientific">Persicirhabdus sediminis</name>
    <dbReference type="NCBI Taxonomy" id="454144"/>
    <lineage>
        <taxon>Bacteria</taxon>
        <taxon>Pseudomonadati</taxon>
        <taxon>Verrucomicrobiota</taxon>
        <taxon>Verrucomicrobiia</taxon>
        <taxon>Verrucomicrobiales</taxon>
        <taxon>Verrucomicrobiaceae</taxon>
        <taxon>Persicirhabdus</taxon>
    </lineage>
</organism>
<keyword evidence="1" id="KW-0472">Membrane</keyword>
<comment type="caution">
    <text evidence="2">The sequence shown here is derived from an EMBL/GenBank/DDBJ whole genome shotgun (WGS) entry which is preliminary data.</text>
</comment>
<proteinExistence type="predicted"/>
<evidence type="ECO:0000313" key="3">
    <source>
        <dbReference type="Proteomes" id="UP000624703"/>
    </source>
</evidence>
<dbReference type="Proteomes" id="UP000624703">
    <property type="component" value="Unassembled WGS sequence"/>
</dbReference>
<evidence type="ECO:0008006" key="4">
    <source>
        <dbReference type="Google" id="ProtNLM"/>
    </source>
</evidence>
<keyword evidence="1" id="KW-1133">Transmembrane helix</keyword>
<keyword evidence="3" id="KW-1185">Reference proteome</keyword>
<feature type="transmembrane region" description="Helical" evidence="1">
    <location>
        <begin position="94"/>
        <end position="118"/>
    </location>
</feature>
<keyword evidence="1" id="KW-0812">Transmembrane</keyword>
<evidence type="ECO:0000313" key="2">
    <source>
        <dbReference type="EMBL" id="MBK1790693.1"/>
    </source>
</evidence>
<dbReference type="EMBL" id="JAENIM010000031">
    <property type="protein sequence ID" value="MBK1790693.1"/>
    <property type="molecule type" value="Genomic_DNA"/>
</dbReference>
<protein>
    <recommendedName>
        <fullName evidence="4">Zinc-ribbon domain-containing protein</fullName>
    </recommendedName>
</protein>
<sequence>MKPCRECKHEVSEQARACPNCGAPEPAKDKFDGYGYEYKSEAKLMGLPILHISFKYRANGRPVPAVGIIAIGQFAAGAISISQFGVGLLSVSQFTVAAVAIAQFAAGYTGIAQIGAFLKQIVM</sequence>
<accession>A0A8J7MDU1</accession>
<reference evidence="2" key="1">
    <citation type="submission" date="2021-01" db="EMBL/GenBank/DDBJ databases">
        <title>Modified the classification status of verrucomicrobia.</title>
        <authorList>
            <person name="Feng X."/>
        </authorList>
    </citation>
    <scope>NUCLEOTIDE SEQUENCE</scope>
    <source>
        <strain evidence="2">_KCTC 22039</strain>
    </source>
</reference>
<feature type="transmembrane region" description="Helical" evidence="1">
    <location>
        <begin position="63"/>
        <end position="82"/>
    </location>
</feature>